<reference evidence="6" key="2">
    <citation type="submission" date="2025-09" db="UniProtKB">
        <authorList>
            <consortium name="Ensembl"/>
        </authorList>
    </citation>
    <scope>IDENTIFICATION</scope>
</reference>
<dbReference type="Ensembl" id="ENSSMRT00000011957.1">
    <property type="protein sequence ID" value="ENSSMRP00000010258.1"/>
    <property type="gene ID" value="ENSSMRG00000008134.1"/>
</dbReference>
<evidence type="ECO:0000256" key="4">
    <source>
        <dbReference type="SAM" id="SignalP"/>
    </source>
</evidence>
<name>A0A8D0BLR1_SALMN</name>
<keyword evidence="2" id="KW-0964">Secreted</keyword>
<organism evidence="6 7">
    <name type="scientific">Salvator merianae</name>
    <name type="common">Argentine black and white tegu</name>
    <name type="synonym">Tupinambis merianae</name>
    <dbReference type="NCBI Taxonomy" id="96440"/>
    <lineage>
        <taxon>Eukaryota</taxon>
        <taxon>Metazoa</taxon>
        <taxon>Chordata</taxon>
        <taxon>Craniata</taxon>
        <taxon>Vertebrata</taxon>
        <taxon>Euteleostomi</taxon>
        <taxon>Lepidosauria</taxon>
        <taxon>Squamata</taxon>
        <taxon>Bifurcata</taxon>
        <taxon>Unidentata</taxon>
        <taxon>Episquamata</taxon>
        <taxon>Laterata</taxon>
        <taxon>Teiioidea</taxon>
        <taxon>Teiidae</taxon>
        <taxon>Salvator</taxon>
    </lineage>
</organism>
<feature type="domain" description="Snake toxin/toxin-like" evidence="5">
    <location>
        <begin position="19"/>
        <end position="53"/>
    </location>
</feature>
<sequence length="133" mass="14651">MCRPAFWFCASALRSSSSLVCWYCDEVSDNWGCWRWQFCSSSDNYCATTYVGAGIGNRGTHFGSALRCQNGSFGTLRPRLLFLAVGALITGSKACRSFREVWADADGLLQQRPIPVGAVLAGPLHKYRNGVRD</sequence>
<protein>
    <recommendedName>
        <fullName evidence="5">Snake toxin/toxin-like domain-containing protein</fullName>
    </recommendedName>
</protein>
<evidence type="ECO:0000259" key="5">
    <source>
        <dbReference type="Pfam" id="PF00087"/>
    </source>
</evidence>
<dbReference type="InterPro" id="IPR035076">
    <property type="entry name" value="Toxin/TOLIP"/>
</dbReference>
<reference evidence="6" key="1">
    <citation type="submission" date="2025-08" db="UniProtKB">
        <authorList>
            <consortium name="Ensembl"/>
        </authorList>
    </citation>
    <scope>IDENTIFICATION</scope>
</reference>
<feature type="chain" id="PRO_5034800333" description="Snake toxin/toxin-like domain-containing protein" evidence="4">
    <location>
        <begin position="18"/>
        <end position="133"/>
    </location>
</feature>
<evidence type="ECO:0000256" key="3">
    <source>
        <dbReference type="ARBA" id="ARBA00023157"/>
    </source>
</evidence>
<dbReference type="Gene3D" id="2.10.60.10">
    <property type="entry name" value="CD59"/>
    <property type="match status" value="1"/>
</dbReference>
<proteinExistence type="predicted"/>
<dbReference type="AlphaFoldDB" id="A0A8D0BLR1"/>
<dbReference type="Pfam" id="PF00087">
    <property type="entry name" value="Toxin_TOLIP"/>
    <property type="match status" value="1"/>
</dbReference>
<comment type="subcellular location">
    <subcellularLocation>
        <location evidence="1">Secreted</location>
    </subcellularLocation>
</comment>
<dbReference type="Proteomes" id="UP000694421">
    <property type="component" value="Unplaced"/>
</dbReference>
<feature type="signal peptide" evidence="4">
    <location>
        <begin position="1"/>
        <end position="17"/>
    </location>
</feature>
<keyword evidence="7" id="KW-1185">Reference proteome</keyword>
<dbReference type="GO" id="GO:0005576">
    <property type="term" value="C:extracellular region"/>
    <property type="evidence" value="ECO:0007669"/>
    <property type="project" value="UniProtKB-SubCell"/>
</dbReference>
<evidence type="ECO:0000313" key="6">
    <source>
        <dbReference type="Ensembl" id="ENSSMRP00000010258.1"/>
    </source>
</evidence>
<evidence type="ECO:0000256" key="2">
    <source>
        <dbReference type="ARBA" id="ARBA00022525"/>
    </source>
</evidence>
<accession>A0A8D0BLR1</accession>
<dbReference type="InterPro" id="IPR045860">
    <property type="entry name" value="Snake_toxin-like_sf"/>
</dbReference>
<keyword evidence="3" id="KW-1015">Disulfide bond</keyword>
<evidence type="ECO:0000313" key="7">
    <source>
        <dbReference type="Proteomes" id="UP000694421"/>
    </source>
</evidence>
<keyword evidence="4" id="KW-0732">Signal</keyword>
<evidence type="ECO:0000256" key="1">
    <source>
        <dbReference type="ARBA" id="ARBA00004613"/>
    </source>
</evidence>